<dbReference type="Pfam" id="PF00456">
    <property type="entry name" value="Transketolase_N"/>
    <property type="match status" value="1"/>
</dbReference>
<evidence type="ECO:0000259" key="1">
    <source>
        <dbReference type="Pfam" id="PF00456"/>
    </source>
</evidence>
<dbReference type="InterPro" id="IPR033247">
    <property type="entry name" value="Transketolase_fam"/>
</dbReference>
<dbReference type="GO" id="GO:0005829">
    <property type="term" value="C:cytosol"/>
    <property type="evidence" value="ECO:0007669"/>
    <property type="project" value="TreeGrafter"/>
</dbReference>
<dbReference type="Proteomes" id="UP001217417">
    <property type="component" value="Unassembled WGS sequence"/>
</dbReference>
<name>A0AAD7VUQ9_9ASCO</name>
<reference evidence="2" key="1">
    <citation type="submission" date="2023-03" db="EMBL/GenBank/DDBJ databases">
        <title>Near-Complete genome sequence of Lipomyces tetrasporous NRRL Y-64009, an oleaginous yeast capable of growing on lignocellulosic hydrolysates.</title>
        <authorList>
            <consortium name="Lawrence Berkeley National Laboratory"/>
            <person name="Jagtap S.S."/>
            <person name="Liu J.-J."/>
            <person name="Walukiewicz H.E."/>
            <person name="Pangilinan J."/>
            <person name="Lipzen A."/>
            <person name="Ahrendt S."/>
            <person name="Koriabine M."/>
            <person name="Cobaugh K."/>
            <person name="Salamov A."/>
            <person name="Yoshinaga Y."/>
            <person name="Ng V."/>
            <person name="Daum C."/>
            <person name="Grigoriev I.V."/>
            <person name="Slininger P.J."/>
            <person name="Dien B.S."/>
            <person name="Jin Y.-S."/>
            <person name="Rao C.V."/>
        </authorList>
    </citation>
    <scope>NUCLEOTIDE SEQUENCE</scope>
    <source>
        <strain evidence="2">NRRL Y-64009</strain>
    </source>
</reference>
<dbReference type="SUPFAM" id="SSF52518">
    <property type="entry name" value="Thiamin diphosphate-binding fold (THDP-binding)"/>
    <property type="match status" value="1"/>
</dbReference>
<dbReference type="InterPro" id="IPR029061">
    <property type="entry name" value="THDP-binding"/>
</dbReference>
<evidence type="ECO:0000313" key="2">
    <source>
        <dbReference type="EMBL" id="KAJ8103387.1"/>
    </source>
</evidence>
<keyword evidence="3" id="KW-1185">Reference proteome</keyword>
<dbReference type="EMBL" id="JARPMG010000001">
    <property type="protein sequence ID" value="KAJ8103387.1"/>
    <property type="molecule type" value="Genomic_DNA"/>
</dbReference>
<organism evidence="2 3">
    <name type="scientific">Lipomyces tetrasporus</name>
    <dbReference type="NCBI Taxonomy" id="54092"/>
    <lineage>
        <taxon>Eukaryota</taxon>
        <taxon>Fungi</taxon>
        <taxon>Dikarya</taxon>
        <taxon>Ascomycota</taxon>
        <taxon>Saccharomycotina</taxon>
        <taxon>Lipomycetes</taxon>
        <taxon>Lipomycetales</taxon>
        <taxon>Lipomycetaceae</taxon>
        <taxon>Lipomyces</taxon>
    </lineage>
</organism>
<dbReference type="GO" id="GO:0006098">
    <property type="term" value="P:pentose-phosphate shunt"/>
    <property type="evidence" value="ECO:0007669"/>
    <property type="project" value="TreeGrafter"/>
</dbReference>
<protein>
    <submittedName>
        <fullName evidence="2">Transketolase</fullName>
    </submittedName>
</protein>
<comment type="caution">
    <text evidence="2">The sequence shown here is derived from an EMBL/GenBank/DDBJ whole genome shotgun (WGS) entry which is preliminary data.</text>
</comment>
<dbReference type="RefSeq" id="XP_056046837.1">
    <property type="nucleotide sequence ID" value="XM_056186152.1"/>
</dbReference>
<evidence type="ECO:0000313" key="3">
    <source>
        <dbReference type="Proteomes" id="UP001217417"/>
    </source>
</evidence>
<dbReference type="GO" id="GO:0004802">
    <property type="term" value="F:transketolase activity"/>
    <property type="evidence" value="ECO:0007669"/>
    <property type="project" value="TreeGrafter"/>
</dbReference>
<sequence length="109" mass="11549">MAIASKQLAATYNKPGFPLIQSKIYCTTGDGGLMEGVAVEAMAVAGHLGLDNLIVLYDNNAVTCDGPQEWIVSENNNAKVQSMGWRTIDIFDGDTSVSSIVNAINLAKT</sequence>
<accession>A0AAD7VUQ9</accession>
<proteinExistence type="predicted"/>
<dbReference type="PANTHER" id="PTHR43522">
    <property type="entry name" value="TRANSKETOLASE"/>
    <property type="match status" value="1"/>
</dbReference>
<dbReference type="PANTHER" id="PTHR43522:SF6">
    <property type="entry name" value="TRANSKETOLASE-LIKE PYRIMIDINE-BINDING DOMAIN-CONTAINING PROTEIN-RELATED"/>
    <property type="match status" value="1"/>
</dbReference>
<dbReference type="GeneID" id="80881318"/>
<dbReference type="GO" id="GO:0005634">
    <property type="term" value="C:nucleus"/>
    <property type="evidence" value="ECO:0007669"/>
    <property type="project" value="TreeGrafter"/>
</dbReference>
<dbReference type="Gene3D" id="3.40.50.970">
    <property type="match status" value="1"/>
</dbReference>
<gene>
    <name evidence="2" type="ORF">POJ06DRAFT_241737</name>
</gene>
<feature type="domain" description="Transketolase N-terminal" evidence="1">
    <location>
        <begin position="1"/>
        <end position="108"/>
    </location>
</feature>
<dbReference type="InterPro" id="IPR005474">
    <property type="entry name" value="Transketolase_N"/>
</dbReference>
<dbReference type="AlphaFoldDB" id="A0AAD7VUQ9"/>